<dbReference type="SUPFAM" id="SSF47973">
    <property type="entry name" value="Ribosomal protein S7"/>
    <property type="match status" value="1"/>
</dbReference>
<keyword evidence="6" id="KW-0820">tRNA-binding</keyword>
<dbReference type="EMBL" id="WJJP01000669">
    <property type="protein sequence ID" value="MBD3326987.1"/>
    <property type="molecule type" value="Genomic_DNA"/>
</dbReference>
<evidence type="ECO:0000256" key="1">
    <source>
        <dbReference type="ARBA" id="ARBA00007151"/>
    </source>
</evidence>
<dbReference type="GO" id="GO:0019843">
    <property type="term" value="F:rRNA binding"/>
    <property type="evidence" value="ECO:0007669"/>
    <property type="project" value="UniProtKB-UniRule"/>
</dbReference>
<accession>A0A9D5JZ79</accession>
<dbReference type="InterPro" id="IPR005717">
    <property type="entry name" value="Ribosomal_uS7_bac/org-type"/>
</dbReference>
<dbReference type="PIRSF" id="PIRSF002122">
    <property type="entry name" value="RPS7p_RPS7a_RPS5e_RPS7o"/>
    <property type="match status" value="1"/>
</dbReference>
<proteinExistence type="inferred from homology"/>
<evidence type="ECO:0000256" key="3">
    <source>
        <dbReference type="ARBA" id="ARBA00022884"/>
    </source>
</evidence>
<evidence type="ECO:0000256" key="2">
    <source>
        <dbReference type="ARBA" id="ARBA00022730"/>
    </source>
</evidence>
<dbReference type="Gene3D" id="1.10.455.10">
    <property type="entry name" value="Ribosomal protein S7 domain"/>
    <property type="match status" value="1"/>
</dbReference>
<evidence type="ECO:0000313" key="10">
    <source>
        <dbReference type="Proteomes" id="UP000649604"/>
    </source>
</evidence>
<comment type="function">
    <text evidence="6">One of the primary rRNA binding proteins, it binds directly to 16S rRNA where it nucleates assembly of the head domain of the 30S subunit. Is located at the subunit interface close to the decoding center, probably blocks exit of the E-site tRNA.</text>
</comment>
<organism evidence="9 10">
    <name type="scientific">candidate division KSB3 bacterium</name>
    <dbReference type="NCBI Taxonomy" id="2044937"/>
    <lineage>
        <taxon>Bacteria</taxon>
        <taxon>candidate division KSB3</taxon>
    </lineage>
</organism>
<dbReference type="GO" id="GO:0000049">
    <property type="term" value="F:tRNA binding"/>
    <property type="evidence" value="ECO:0007669"/>
    <property type="project" value="UniProtKB-UniRule"/>
</dbReference>
<evidence type="ECO:0000256" key="5">
    <source>
        <dbReference type="ARBA" id="ARBA00023274"/>
    </source>
</evidence>
<keyword evidence="2 6" id="KW-0699">rRNA-binding</keyword>
<feature type="domain" description="Small ribosomal subunit protein uS7" evidence="8">
    <location>
        <begin position="3"/>
        <end position="150"/>
    </location>
</feature>
<keyword evidence="3 6" id="KW-0694">RNA-binding</keyword>
<keyword evidence="5 6" id="KW-0687">Ribonucleoprotein</keyword>
<dbReference type="NCBIfam" id="TIGR01029">
    <property type="entry name" value="rpsG_bact"/>
    <property type="match status" value="1"/>
</dbReference>
<protein>
    <recommendedName>
        <fullName evidence="6">Small ribosomal subunit protein uS7</fullName>
    </recommendedName>
</protein>
<name>A0A9D5JZ79_9BACT</name>
<dbReference type="GO" id="GO:0003735">
    <property type="term" value="F:structural constituent of ribosome"/>
    <property type="evidence" value="ECO:0007669"/>
    <property type="project" value="InterPro"/>
</dbReference>
<evidence type="ECO:0000256" key="4">
    <source>
        <dbReference type="ARBA" id="ARBA00022980"/>
    </source>
</evidence>
<dbReference type="CDD" id="cd14869">
    <property type="entry name" value="uS7_Bacteria"/>
    <property type="match status" value="1"/>
</dbReference>
<comment type="subunit">
    <text evidence="6">Part of the 30S ribosomal subunit. Contacts proteins S9 and S11.</text>
</comment>
<dbReference type="PANTHER" id="PTHR11205">
    <property type="entry name" value="RIBOSOMAL PROTEIN S7"/>
    <property type="match status" value="1"/>
</dbReference>
<gene>
    <name evidence="6 9" type="primary">rpsG</name>
    <name evidence="9" type="ORF">GF339_20545</name>
</gene>
<dbReference type="Proteomes" id="UP000649604">
    <property type="component" value="Unassembled WGS sequence"/>
</dbReference>
<comment type="caution">
    <text evidence="9">The sequence shown here is derived from an EMBL/GenBank/DDBJ whole genome shotgun (WGS) entry which is preliminary data.</text>
</comment>
<evidence type="ECO:0000256" key="6">
    <source>
        <dbReference type="HAMAP-Rule" id="MF_00480"/>
    </source>
</evidence>
<evidence type="ECO:0000313" key="9">
    <source>
        <dbReference type="EMBL" id="MBD3326987.1"/>
    </source>
</evidence>
<comment type="similarity">
    <text evidence="1 6 7">Belongs to the universal ribosomal protein uS7 family.</text>
</comment>
<keyword evidence="4 6" id="KW-0689">Ribosomal protein</keyword>
<reference evidence="9" key="1">
    <citation type="submission" date="2019-11" db="EMBL/GenBank/DDBJ databases">
        <title>Microbial mats filling the niche in hypersaline microbial mats.</title>
        <authorList>
            <person name="Wong H.L."/>
            <person name="Macleod F.I."/>
            <person name="White R.A. III"/>
            <person name="Burns B.P."/>
        </authorList>
    </citation>
    <scope>NUCLEOTIDE SEQUENCE</scope>
    <source>
        <strain evidence="9">Rbin_158</strain>
    </source>
</reference>
<dbReference type="InterPro" id="IPR020606">
    <property type="entry name" value="Ribosomal_uS7_CS"/>
</dbReference>
<dbReference type="GO" id="GO:0015935">
    <property type="term" value="C:small ribosomal subunit"/>
    <property type="evidence" value="ECO:0007669"/>
    <property type="project" value="InterPro"/>
</dbReference>
<sequence length="157" mass="18011">MSRRKLPEKRTVLPDPKFNSALVTKFVNMLMYDGKKSVAESIFYGALDLIRDQTGNRDVLAVFNKAVSNTKPILEIRSRRVGGSTYQVPVEVRPNRRTTLSMRWIIEAARGRSERTMKERLAAELSDASNNKGIAIKKREDTHRMAEANKAFAHYRW</sequence>
<dbReference type="Pfam" id="PF00177">
    <property type="entry name" value="Ribosomal_S7"/>
    <property type="match status" value="1"/>
</dbReference>
<dbReference type="FunFam" id="1.10.455.10:FF:000001">
    <property type="entry name" value="30S ribosomal protein S7"/>
    <property type="match status" value="1"/>
</dbReference>
<dbReference type="GO" id="GO:0006412">
    <property type="term" value="P:translation"/>
    <property type="evidence" value="ECO:0007669"/>
    <property type="project" value="UniProtKB-UniRule"/>
</dbReference>
<dbReference type="AlphaFoldDB" id="A0A9D5JZ79"/>
<dbReference type="HAMAP" id="MF_00480_B">
    <property type="entry name" value="Ribosomal_uS7_B"/>
    <property type="match status" value="1"/>
</dbReference>
<dbReference type="InterPro" id="IPR036823">
    <property type="entry name" value="Ribosomal_uS7_dom_sf"/>
</dbReference>
<evidence type="ECO:0000259" key="8">
    <source>
        <dbReference type="Pfam" id="PF00177"/>
    </source>
</evidence>
<dbReference type="PROSITE" id="PS00052">
    <property type="entry name" value="RIBOSOMAL_S7"/>
    <property type="match status" value="1"/>
</dbReference>
<evidence type="ECO:0000256" key="7">
    <source>
        <dbReference type="RuleBase" id="RU003619"/>
    </source>
</evidence>
<dbReference type="InterPro" id="IPR000235">
    <property type="entry name" value="Ribosomal_uS7"/>
</dbReference>
<dbReference type="InterPro" id="IPR023798">
    <property type="entry name" value="Ribosomal_uS7_dom"/>
</dbReference>